<dbReference type="InterPro" id="IPR003593">
    <property type="entry name" value="AAA+_ATPase"/>
</dbReference>
<evidence type="ECO:0000256" key="6">
    <source>
        <dbReference type="ARBA" id="ARBA00023136"/>
    </source>
</evidence>
<dbReference type="PROSITE" id="PS50929">
    <property type="entry name" value="ABC_TM1F"/>
    <property type="match status" value="1"/>
</dbReference>
<dbReference type="InterPro" id="IPR011527">
    <property type="entry name" value="ABC1_TM_dom"/>
</dbReference>
<evidence type="ECO:0000256" key="5">
    <source>
        <dbReference type="ARBA" id="ARBA00022989"/>
    </source>
</evidence>
<dbReference type="Pfam" id="PF00005">
    <property type="entry name" value="ABC_tran"/>
    <property type="match status" value="1"/>
</dbReference>
<dbReference type="PROSITE" id="PS50893">
    <property type="entry name" value="ABC_TRANSPORTER_2"/>
    <property type="match status" value="1"/>
</dbReference>
<organism evidence="10 11">
    <name type="scientific">Denitratimonas tolerans</name>
    <dbReference type="NCBI Taxonomy" id="1338420"/>
    <lineage>
        <taxon>Bacteria</taxon>
        <taxon>Pseudomonadati</taxon>
        <taxon>Pseudomonadota</taxon>
        <taxon>Gammaproteobacteria</taxon>
        <taxon>Lysobacterales</taxon>
        <taxon>Lysobacteraceae</taxon>
        <taxon>Denitratimonas</taxon>
    </lineage>
</organism>
<dbReference type="InterPro" id="IPR027417">
    <property type="entry name" value="P-loop_NTPase"/>
</dbReference>
<accession>A0AAW9RAL0</accession>
<dbReference type="EMBL" id="JBBDHC010000026">
    <property type="protein sequence ID" value="MEJ1250607.1"/>
    <property type="molecule type" value="Genomic_DNA"/>
</dbReference>
<evidence type="ECO:0000256" key="1">
    <source>
        <dbReference type="ARBA" id="ARBA00004651"/>
    </source>
</evidence>
<dbReference type="Gene3D" id="1.20.1560.10">
    <property type="entry name" value="ABC transporter type 1, transmembrane domain"/>
    <property type="match status" value="1"/>
</dbReference>
<dbReference type="GO" id="GO:0005886">
    <property type="term" value="C:plasma membrane"/>
    <property type="evidence" value="ECO:0007669"/>
    <property type="project" value="UniProtKB-SubCell"/>
</dbReference>
<gene>
    <name evidence="10" type="primary">cydC</name>
    <name evidence="10" type="ORF">WB794_13120</name>
</gene>
<dbReference type="GO" id="GO:0016887">
    <property type="term" value="F:ATP hydrolysis activity"/>
    <property type="evidence" value="ECO:0007669"/>
    <property type="project" value="InterPro"/>
</dbReference>
<feature type="transmembrane region" description="Helical" evidence="7">
    <location>
        <begin position="147"/>
        <end position="167"/>
    </location>
</feature>
<dbReference type="InterPro" id="IPR036640">
    <property type="entry name" value="ABC1_TM_sf"/>
</dbReference>
<evidence type="ECO:0000256" key="2">
    <source>
        <dbReference type="ARBA" id="ARBA00022692"/>
    </source>
</evidence>
<dbReference type="RefSeq" id="WP_337336308.1">
    <property type="nucleotide sequence ID" value="NZ_JBBDHC010000026.1"/>
</dbReference>
<evidence type="ECO:0000256" key="7">
    <source>
        <dbReference type="SAM" id="Phobius"/>
    </source>
</evidence>
<dbReference type="PANTHER" id="PTHR43394">
    <property type="entry name" value="ATP-DEPENDENT PERMEASE MDL1, MITOCHONDRIAL"/>
    <property type="match status" value="1"/>
</dbReference>
<dbReference type="AlphaFoldDB" id="A0AAW9RAL0"/>
<reference evidence="10 11" key="1">
    <citation type="journal article" date="2016" name="Antonie Van Leeuwenhoek">
        <title>Denitratimonas tolerans gen. nov., sp. nov., a denitrifying bacterium isolated from a bioreactor for tannery wastewater treatment.</title>
        <authorList>
            <person name="Han S.I."/>
            <person name="Kim J.O."/>
            <person name="Lee Y.R."/>
            <person name="Ekpeghere K.I."/>
            <person name="Koh S.C."/>
            <person name="Whang K.S."/>
        </authorList>
    </citation>
    <scope>NUCLEOTIDE SEQUENCE [LARGE SCALE GENOMIC DNA]</scope>
    <source>
        <strain evidence="10 11">KACC 17565</strain>
    </source>
</reference>
<evidence type="ECO:0000313" key="11">
    <source>
        <dbReference type="Proteomes" id="UP001364472"/>
    </source>
</evidence>
<dbReference type="SMART" id="SM00382">
    <property type="entry name" value="AAA"/>
    <property type="match status" value="1"/>
</dbReference>
<dbReference type="GO" id="GO:0045454">
    <property type="term" value="P:cell redox homeostasis"/>
    <property type="evidence" value="ECO:0007669"/>
    <property type="project" value="InterPro"/>
</dbReference>
<dbReference type="SUPFAM" id="SSF52540">
    <property type="entry name" value="P-loop containing nucleoside triphosphate hydrolases"/>
    <property type="match status" value="1"/>
</dbReference>
<dbReference type="GO" id="GO:0005524">
    <property type="term" value="F:ATP binding"/>
    <property type="evidence" value="ECO:0007669"/>
    <property type="project" value="UniProtKB-KW"/>
</dbReference>
<name>A0AAW9RAL0_9GAMM</name>
<evidence type="ECO:0000256" key="3">
    <source>
        <dbReference type="ARBA" id="ARBA00022741"/>
    </source>
</evidence>
<keyword evidence="4" id="KW-0067">ATP-binding</keyword>
<dbReference type="PANTHER" id="PTHR43394:SF1">
    <property type="entry name" value="ATP-BINDING CASSETTE SUB-FAMILY B MEMBER 10, MITOCHONDRIAL"/>
    <property type="match status" value="1"/>
</dbReference>
<feature type="transmembrane region" description="Helical" evidence="7">
    <location>
        <begin position="173"/>
        <end position="193"/>
    </location>
</feature>
<keyword evidence="6 7" id="KW-0472">Membrane</keyword>
<evidence type="ECO:0000259" key="8">
    <source>
        <dbReference type="PROSITE" id="PS50893"/>
    </source>
</evidence>
<dbReference type="Proteomes" id="UP001364472">
    <property type="component" value="Unassembled WGS sequence"/>
</dbReference>
<comment type="subcellular location">
    <subcellularLocation>
        <location evidence="1">Cell membrane</location>
        <topology evidence="1">Multi-pass membrane protein</topology>
    </subcellularLocation>
</comment>
<dbReference type="InterPro" id="IPR014223">
    <property type="entry name" value="ABC_CydC/D"/>
</dbReference>
<keyword evidence="5 7" id="KW-1133">Transmembrane helix</keyword>
<proteinExistence type="predicted"/>
<feature type="transmembrane region" description="Helical" evidence="7">
    <location>
        <begin position="290"/>
        <end position="313"/>
    </location>
</feature>
<feature type="transmembrane region" description="Helical" evidence="7">
    <location>
        <begin position="252"/>
        <end position="270"/>
    </location>
</feature>
<protein>
    <submittedName>
        <fullName evidence="10">Thiol reductant ABC exporter subunit CydC</fullName>
    </submittedName>
</protein>
<keyword evidence="2 7" id="KW-0812">Transmembrane</keyword>
<keyword evidence="11" id="KW-1185">Reference proteome</keyword>
<sequence length="573" mass="61953">MSGIDQKPPHDAAIPRFSQPRHLRWFALAALLGSITLLASLGLLALSGHFITATAIAGGSVASAAVFDIFRPGAMIRFFAIARTAGRYGERIISHEAVLRLLADLRRHAFSRLARLAPEPLARMADGDLLQRLVSDIDTLDEAPLRVWLPWLWSLLVTAVALLLLNWAHPQLALGALPWLLMATLGLPLLLAFGARRSGEHLAAFGAHRRSELIDALRGFVTLRLSGAWQQRRADWLANDQALLQLQWRQRLLQSLAVAGITALVGLATWQTARLGHALLAGDAVSAPWLVLAILAAFGTLEAITPCAGVVLAHGRSRAAADRLEALYRLEPLLDFPRQPAEPLTAEAGNFALTMDGVHFRWPDRSVGIEVDTLCIEAGERVLVSGPSGGGKSTFAALAARMADPDRGTIRFGGHALHRFDEATLRRHIALLPQRPHLFAMTLAENLRLGDPQASDDELRAVLAAVDLQSWLAQLPDGMATPLGEYGRGLSGGEARRVATAAVLLRKAALTILDEPFEGLDPASRARVADGIDHWIGPRSLIIATHRDVAMSGKVRKLRVVDGRLVTDSSTLR</sequence>
<feature type="transmembrane region" description="Helical" evidence="7">
    <location>
        <begin position="50"/>
        <end position="70"/>
    </location>
</feature>
<dbReference type="SUPFAM" id="SSF90123">
    <property type="entry name" value="ABC transporter transmembrane region"/>
    <property type="match status" value="1"/>
</dbReference>
<dbReference type="NCBIfam" id="TIGR02868">
    <property type="entry name" value="CydC"/>
    <property type="match status" value="1"/>
</dbReference>
<evidence type="ECO:0000256" key="4">
    <source>
        <dbReference type="ARBA" id="ARBA00022840"/>
    </source>
</evidence>
<dbReference type="GO" id="GO:0015421">
    <property type="term" value="F:ABC-type oligopeptide transporter activity"/>
    <property type="evidence" value="ECO:0007669"/>
    <property type="project" value="TreeGrafter"/>
</dbReference>
<keyword evidence="3" id="KW-0547">Nucleotide-binding</keyword>
<comment type="caution">
    <text evidence="10">The sequence shown here is derived from an EMBL/GenBank/DDBJ whole genome shotgun (WGS) entry which is preliminary data.</text>
</comment>
<feature type="transmembrane region" description="Helical" evidence="7">
    <location>
        <begin position="25"/>
        <end position="44"/>
    </location>
</feature>
<evidence type="ECO:0000259" key="9">
    <source>
        <dbReference type="PROSITE" id="PS50929"/>
    </source>
</evidence>
<dbReference type="Gene3D" id="3.40.50.300">
    <property type="entry name" value="P-loop containing nucleotide triphosphate hydrolases"/>
    <property type="match status" value="1"/>
</dbReference>
<dbReference type="GO" id="GO:0034775">
    <property type="term" value="P:glutathione transmembrane transport"/>
    <property type="evidence" value="ECO:0007669"/>
    <property type="project" value="InterPro"/>
</dbReference>
<dbReference type="InterPro" id="IPR003439">
    <property type="entry name" value="ABC_transporter-like_ATP-bd"/>
</dbReference>
<evidence type="ECO:0000313" key="10">
    <source>
        <dbReference type="EMBL" id="MEJ1250607.1"/>
    </source>
</evidence>
<dbReference type="Pfam" id="PF00664">
    <property type="entry name" value="ABC_membrane"/>
    <property type="match status" value="1"/>
</dbReference>
<feature type="domain" description="ABC transmembrane type-1" evidence="9">
    <location>
        <begin position="27"/>
        <end position="305"/>
    </location>
</feature>
<feature type="domain" description="ABC transporter" evidence="8">
    <location>
        <begin position="353"/>
        <end position="572"/>
    </location>
</feature>
<dbReference type="InterPro" id="IPR039421">
    <property type="entry name" value="Type_1_exporter"/>
</dbReference>